<comment type="catalytic activity">
    <reaction evidence="5">
        <text>GTP + H2O = GDP + phosphate + H(+)</text>
        <dbReference type="Rhea" id="RHEA:19669"/>
        <dbReference type="ChEBI" id="CHEBI:15377"/>
        <dbReference type="ChEBI" id="CHEBI:15378"/>
        <dbReference type="ChEBI" id="CHEBI:37565"/>
        <dbReference type="ChEBI" id="CHEBI:43474"/>
        <dbReference type="ChEBI" id="CHEBI:58189"/>
    </reaction>
    <physiologicalReaction direction="left-to-right" evidence="5">
        <dbReference type="Rhea" id="RHEA:19670"/>
    </physiologicalReaction>
</comment>
<evidence type="ECO:0000313" key="8">
    <source>
        <dbReference type="EMBL" id="MFC3886286.1"/>
    </source>
</evidence>
<keyword evidence="9" id="KW-1185">Reference proteome</keyword>
<keyword evidence="3" id="KW-0143">Chaperone</keyword>
<evidence type="ECO:0000256" key="3">
    <source>
        <dbReference type="ARBA" id="ARBA00023186"/>
    </source>
</evidence>
<proteinExistence type="inferred from homology"/>
<name>A0ABV8B7H8_9BACI</name>
<evidence type="ECO:0000256" key="4">
    <source>
        <dbReference type="ARBA" id="ARBA00034320"/>
    </source>
</evidence>
<feature type="domain" description="CobW/HypB/UreG nucleotide-binding" evidence="6">
    <location>
        <begin position="5"/>
        <end position="186"/>
    </location>
</feature>
<dbReference type="InterPro" id="IPR011629">
    <property type="entry name" value="CobW-like_C"/>
</dbReference>
<keyword evidence="2" id="KW-0378">Hydrolase</keyword>
<accession>A0ABV8B7H8</accession>
<dbReference type="InterPro" id="IPR036627">
    <property type="entry name" value="CobW-likC_sf"/>
</dbReference>
<dbReference type="PANTHER" id="PTHR13748">
    <property type="entry name" value="COBW-RELATED"/>
    <property type="match status" value="1"/>
</dbReference>
<protein>
    <submittedName>
        <fullName evidence="8">CobW family GTP-binding protein</fullName>
    </submittedName>
</protein>
<evidence type="ECO:0000256" key="2">
    <source>
        <dbReference type="ARBA" id="ARBA00022801"/>
    </source>
</evidence>
<comment type="caution">
    <text evidence="8">The sequence shown here is derived from an EMBL/GenBank/DDBJ whole genome shotgun (WGS) entry which is preliminary data.</text>
</comment>
<dbReference type="PANTHER" id="PTHR13748:SF62">
    <property type="entry name" value="COBW DOMAIN-CONTAINING PROTEIN"/>
    <property type="match status" value="1"/>
</dbReference>
<dbReference type="SUPFAM" id="SSF52540">
    <property type="entry name" value="P-loop containing nucleoside triphosphate hydrolases"/>
    <property type="match status" value="1"/>
</dbReference>
<dbReference type="Gene3D" id="3.30.1220.10">
    <property type="entry name" value="CobW-like, C-terminal domain"/>
    <property type="match status" value="1"/>
</dbReference>
<dbReference type="InterPro" id="IPR027417">
    <property type="entry name" value="P-loop_NTPase"/>
</dbReference>
<reference evidence="9" key="1">
    <citation type="journal article" date="2019" name="Int. J. Syst. Evol. Microbiol.">
        <title>The Global Catalogue of Microorganisms (GCM) 10K type strain sequencing project: providing services to taxonomists for standard genome sequencing and annotation.</title>
        <authorList>
            <consortium name="The Broad Institute Genomics Platform"/>
            <consortium name="The Broad Institute Genome Sequencing Center for Infectious Disease"/>
            <person name="Wu L."/>
            <person name="Ma J."/>
        </authorList>
    </citation>
    <scope>NUCLEOTIDE SEQUENCE [LARGE SCALE GENOMIC DNA]</scope>
    <source>
        <strain evidence="9">CCUG 61889</strain>
    </source>
</reference>
<gene>
    <name evidence="8" type="ORF">ACFOU2_23475</name>
</gene>
<evidence type="ECO:0000256" key="1">
    <source>
        <dbReference type="ARBA" id="ARBA00022741"/>
    </source>
</evidence>
<organism evidence="8 9">
    <name type="scientific">Bacillus songklensis</name>
    <dbReference type="NCBI Taxonomy" id="1069116"/>
    <lineage>
        <taxon>Bacteria</taxon>
        <taxon>Bacillati</taxon>
        <taxon>Bacillota</taxon>
        <taxon>Bacilli</taxon>
        <taxon>Bacillales</taxon>
        <taxon>Bacillaceae</taxon>
        <taxon>Bacillus</taxon>
    </lineage>
</organism>
<dbReference type="EMBL" id="JBHRZT010000072">
    <property type="protein sequence ID" value="MFC3886286.1"/>
    <property type="molecule type" value="Genomic_DNA"/>
</dbReference>
<sequence>MKKIPVYVVSGFLGSGKTTVLLKMIEQCKRENKKVAVILNELGAVNVETHLFHNQQVIELLNGCICCTIQDDLRQTLEGLIVQHEREPIDVLLIEGTGVAHPLEIVEVFAHSTMEKVFHVESVIGVVDVSHFLEYLSVFSSSKEIRTLLKEQVMYSSFILLNKVDCVDHKLLQKIHKKIDSLKNSETPVVTTTYGHIDDKELWKRRMDIIHLHQTDHHSDHDHHHSHHGTIQTVKLEHVPIVDKQALTSWLCNLPNEVIRAKGLIRLTGELHLTHVQYADKRVRFTTVEQNHDEKSMFVFIGKDLNGEMFQALQKGFIL</sequence>
<feature type="domain" description="CobW C-terminal" evidence="7">
    <location>
        <begin position="232"/>
        <end position="312"/>
    </location>
</feature>
<dbReference type="InterPro" id="IPR051316">
    <property type="entry name" value="Zinc-reg_GTPase_activator"/>
</dbReference>
<evidence type="ECO:0000259" key="6">
    <source>
        <dbReference type="Pfam" id="PF02492"/>
    </source>
</evidence>
<dbReference type="SUPFAM" id="SSF90002">
    <property type="entry name" value="Hypothetical protein YjiA, C-terminal domain"/>
    <property type="match status" value="1"/>
</dbReference>
<evidence type="ECO:0000259" key="7">
    <source>
        <dbReference type="Pfam" id="PF07683"/>
    </source>
</evidence>
<dbReference type="InterPro" id="IPR003495">
    <property type="entry name" value="CobW/HypB/UreG_nucleotide-bd"/>
</dbReference>
<evidence type="ECO:0000256" key="5">
    <source>
        <dbReference type="ARBA" id="ARBA00049117"/>
    </source>
</evidence>
<keyword evidence="1" id="KW-0547">Nucleotide-binding</keyword>
<dbReference type="Pfam" id="PF07683">
    <property type="entry name" value="CobW_C"/>
    <property type="match status" value="1"/>
</dbReference>
<dbReference type="Pfam" id="PF02492">
    <property type="entry name" value="cobW"/>
    <property type="match status" value="1"/>
</dbReference>
<evidence type="ECO:0000313" key="9">
    <source>
        <dbReference type="Proteomes" id="UP001595752"/>
    </source>
</evidence>
<dbReference type="Proteomes" id="UP001595752">
    <property type="component" value="Unassembled WGS sequence"/>
</dbReference>
<comment type="similarity">
    <text evidence="4">Belongs to the SIMIBI class G3E GTPase family. ZNG1 subfamily.</text>
</comment>
<dbReference type="Gene3D" id="3.40.50.300">
    <property type="entry name" value="P-loop containing nucleotide triphosphate hydrolases"/>
    <property type="match status" value="1"/>
</dbReference>
<dbReference type="CDD" id="cd03112">
    <property type="entry name" value="CobW-like"/>
    <property type="match status" value="1"/>
</dbReference>
<dbReference type="RefSeq" id="WP_377918655.1">
    <property type="nucleotide sequence ID" value="NZ_JBHRZT010000072.1"/>
</dbReference>